<gene>
    <name evidence="6" type="primary">crp_2</name>
    <name evidence="6" type="ORF">OCH7691_02585</name>
</gene>
<evidence type="ECO:0000256" key="2">
    <source>
        <dbReference type="ARBA" id="ARBA00023125"/>
    </source>
</evidence>
<dbReference type="Pfam" id="PF13545">
    <property type="entry name" value="HTH_Crp_2"/>
    <property type="match status" value="1"/>
</dbReference>
<evidence type="ECO:0000313" key="6">
    <source>
        <dbReference type="EMBL" id="SLN58802.1"/>
    </source>
</evidence>
<name>A0A1Y5T9B2_9PROT</name>
<dbReference type="SMART" id="SM00419">
    <property type="entry name" value="HTH_CRP"/>
    <property type="match status" value="1"/>
</dbReference>
<dbReference type="PROSITE" id="PS51063">
    <property type="entry name" value="HTH_CRP_2"/>
    <property type="match status" value="1"/>
</dbReference>
<dbReference type="Gene3D" id="1.10.10.10">
    <property type="entry name" value="Winged helix-like DNA-binding domain superfamily/Winged helix DNA-binding domain"/>
    <property type="match status" value="1"/>
</dbReference>
<evidence type="ECO:0000259" key="5">
    <source>
        <dbReference type="PROSITE" id="PS51063"/>
    </source>
</evidence>
<dbReference type="AlphaFoldDB" id="A0A1Y5T9B2"/>
<organism evidence="6 7">
    <name type="scientific">Oceanibacterium hippocampi</name>
    <dbReference type="NCBI Taxonomy" id="745714"/>
    <lineage>
        <taxon>Bacteria</taxon>
        <taxon>Pseudomonadati</taxon>
        <taxon>Pseudomonadota</taxon>
        <taxon>Alphaproteobacteria</taxon>
        <taxon>Sneathiellales</taxon>
        <taxon>Sneathiellaceae</taxon>
        <taxon>Oceanibacterium</taxon>
    </lineage>
</organism>
<dbReference type="InParanoid" id="A0A1Y5T9B2"/>
<feature type="domain" description="Cyclic nucleotide-binding" evidence="4">
    <location>
        <begin position="17"/>
        <end position="137"/>
    </location>
</feature>
<evidence type="ECO:0000256" key="3">
    <source>
        <dbReference type="ARBA" id="ARBA00023163"/>
    </source>
</evidence>
<dbReference type="Gene3D" id="2.60.120.10">
    <property type="entry name" value="Jelly Rolls"/>
    <property type="match status" value="1"/>
</dbReference>
<dbReference type="SMART" id="SM00100">
    <property type="entry name" value="cNMP"/>
    <property type="match status" value="1"/>
</dbReference>
<dbReference type="InterPro" id="IPR000595">
    <property type="entry name" value="cNMP-bd_dom"/>
</dbReference>
<keyword evidence="1" id="KW-0805">Transcription regulation</keyword>
<proteinExistence type="predicted"/>
<dbReference type="CDD" id="cd00038">
    <property type="entry name" value="CAP_ED"/>
    <property type="match status" value="1"/>
</dbReference>
<feature type="domain" description="HTH crp-type" evidence="5">
    <location>
        <begin position="151"/>
        <end position="224"/>
    </location>
</feature>
<dbReference type="InterPro" id="IPR036388">
    <property type="entry name" value="WH-like_DNA-bd_sf"/>
</dbReference>
<dbReference type="RefSeq" id="WP_085883927.1">
    <property type="nucleotide sequence ID" value="NZ_FWFR01000002.1"/>
</dbReference>
<dbReference type="InterPro" id="IPR018488">
    <property type="entry name" value="cNMP-bd_CS"/>
</dbReference>
<dbReference type="Pfam" id="PF00027">
    <property type="entry name" value="cNMP_binding"/>
    <property type="match status" value="1"/>
</dbReference>
<dbReference type="SUPFAM" id="SSF46785">
    <property type="entry name" value="Winged helix' DNA-binding domain"/>
    <property type="match status" value="1"/>
</dbReference>
<dbReference type="InterPro" id="IPR050397">
    <property type="entry name" value="Env_Response_Regulators"/>
</dbReference>
<dbReference type="InterPro" id="IPR014710">
    <property type="entry name" value="RmlC-like_jellyroll"/>
</dbReference>
<keyword evidence="7" id="KW-1185">Reference proteome</keyword>
<dbReference type="GO" id="GO:0003700">
    <property type="term" value="F:DNA-binding transcription factor activity"/>
    <property type="evidence" value="ECO:0007669"/>
    <property type="project" value="TreeGrafter"/>
</dbReference>
<keyword evidence="6" id="KW-0675">Receptor</keyword>
<dbReference type="EMBL" id="FWFR01000002">
    <property type="protein sequence ID" value="SLN58802.1"/>
    <property type="molecule type" value="Genomic_DNA"/>
</dbReference>
<dbReference type="PROSITE" id="PS00889">
    <property type="entry name" value="CNMP_BINDING_2"/>
    <property type="match status" value="1"/>
</dbReference>
<dbReference type="PANTHER" id="PTHR24567">
    <property type="entry name" value="CRP FAMILY TRANSCRIPTIONAL REGULATORY PROTEIN"/>
    <property type="match status" value="1"/>
</dbReference>
<dbReference type="GO" id="GO:0003677">
    <property type="term" value="F:DNA binding"/>
    <property type="evidence" value="ECO:0007669"/>
    <property type="project" value="UniProtKB-KW"/>
</dbReference>
<dbReference type="PANTHER" id="PTHR24567:SF68">
    <property type="entry name" value="DNA-BINDING TRANSCRIPTIONAL DUAL REGULATOR CRP"/>
    <property type="match status" value="1"/>
</dbReference>
<sequence length="241" mass="27089">MIPTLDDRQKLFRRHFLFSDVAEETLERLAGLSTVVPLKRGDVLFYRGDEGDALYAVYEGTVRISIVGPDGKEVSLNLMEPGDFFGEIALLDGLSRTADARAAEDTTLVRLPREPFMALLDDEPRIMRNIIDMLCEMLRNSAEDIADAAFLDLRARLAKWLLELGISHGETTESGTFIRLRQSQTDLAQLLGVTREAVNKQLKSLEREHMIRLERGHITVLSRAKLLAIANPDSDPDRTAR</sequence>
<dbReference type="InterPro" id="IPR012318">
    <property type="entry name" value="HTH_CRP"/>
</dbReference>
<dbReference type="SUPFAM" id="SSF51206">
    <property type="entry name" value="cAMP-binding domain-like"/>
    <property type="match status" value="1"/>
</dbReference>
<evidence type="ECO:0000259" key="4">
    <source>
        <dbReference type="PROSITE" id="PS50042"/>
    </source>
</evidence>
<dbReference type="FunCoup" id="A0A1Y5T9B2">
    <property type="interactions" value="496"/>
</dbReference>
<dbReference type="Proteomes" id="UP000193200">
    <property type="component" value="Unassembled WGS sequence"/>
</dbReference>
<keyword evidence="2" id="KW-0238">DNA-binding</keyword>
<evidence type="ECO:0000313" key="7">
    <source>
        <dbReference type="Proteomes" id="UP000193200"/>
    </source>
</evidence>
<evidence type="ECO:0000256" key="1">
    <source>
        <dbReference type="ARBA" id="ARBA00023015"/>
    </source>
</evidence>
<keyword evidence="3" id="KW-0804">Transcription</keyword>
<dbReference type="InterPro" id="IPR018490">
    <property type="entry name" value="cNMP-bd_dom_sf"/>
</dbReference>
<protein>
    <submittedName>
        <fullName evidence="6">cAMP receptor protein</fullName>
    </submittedName>
</protein>
<dbReference type="PROSITE" id="PS50042">
    <property type="entry name" value="CNMP_BINDING_3"/>
    <property type="match status" value="1"/>
</dbReference>
<dbReference type="OrthoDB" id="3525895at2"/>
<accession>A0A1Y5T9B2</accession>
<reference evidence="6 7" key="1">
    <citation type="submission" date="2017-03" db="EMBL/GenBank/DDBJ databases">
        <authorList>
            <person name="Afonso C.L."/>
            <person name="Miller P.J."/>
            <person name="Scott M.A."/>
            <person name="Spackman E."/>
            <person name="Goraichik I."/>
            <person name="Dimitrov K.M."/>
            <person name="Suarez D.L."/>
            <person name="Swayne D.E."/>
        </authorList>
    </citation>
    <scope>NUCLEOTIDE SEQUENCE [LARGE SCALE GENOMIC DNA]</scope>
    <source>
        <strain evidence="6 7">CECT 7691</strain>
    </source>
</reference>
<dbReference type="GO" id="GO:0005829">
    <property type="term" value="C:cytosol"/>
    <property type="evidence" value="ECO:0007669"/>
    <property type="project" value="TreeGrafter"/>
</dbReference>
<dbReference type="InterPro" id="IPR036390">
    <property type="entry name" value="WH_DNA-bd_sf"/>
</dbReference>